<name>A0ABS3FY70_9CYAN</name>
<dbReference type="Proteomes" id="UP000664844">
    <property type="component" value="Unassembled WGS sequence"/>
</dbReference>
<reference evidence="1 2" key="1">
    <citation type="submission" date="2021-03" db="EMBL/GenBank/DDBJ databases">
        <title>Metabolic Capacity of the Antarctic Cyanobacterium Phormidium pseudopriestleyi that Sustains Oxygenic Photosynthesis in the Presence of Hydrogen Sulfide.</title>
        <authorList>
            <person name="Lumian J.E."/>
            <person name="Jungblut A.D."/>
            <person name="Dillon M.L."/>
            <person name="Hawes I."/>
            <person name="Doran P.T."/>
            <person name="Mackey T.J."/>
            <person name="Dick G.J."/>
            <person name="Grettenberger C.L."/>
            <person name="Sumner D.Y."/>
        </authorList>
    </citation>
    <scope>NUCLEOTIDE SEQUENCE [LARGE SCALE GENOMIC DNA]</scope>
    <source>
        <strain evidence="1 2">FRX01</strain>
    </source>
</reference>
<evidence type="ECO:0000313" key="1">
    <source>
        <dbReference type="EMBL" id="MBO0352060.1"/>
    </source>
</evidence>
<evidence type="ECO:0000313" key="2">
    <source>
        <dbReference type="Proteomes" id="UP000664844"/>
    </source>
</evidence>
<dbReference type="RefSeq" id="WP_207090480.1">
    <property type="nucleotide sequence ID" value="NZ_JAFLQW010000629.1"/>
</dbReference>
<protein>
    <submittedName>
        <fullName evidence="1">Uncharacterized protein</fullName>
    </submittedName>
</protein>
<dbReference type="EMBL" id="JAFLQW010000629">
    <property type="protein sequence ID" value="MBO0352060.1"/>
    <property type="molecule type" value="Genomic_DNA"/>
</dbReference>
<proteinExistence type="predicted"/>
<comment type="caution">
    <text evidence="1">The sequence shown here is derived from an EMBL/GenBank/DDBJ whole genome shotgun (WGS) entry which is preliminary data.</text>
</comment>
<accession>A0ABS3FY70</accession>
<gene>
    <name evidence="1" type="ORF">J0895_23850</name>
</gene>
<sequence length="175" mass="19288">MQISVITELDFYKIDRCRRVISHDCAQKFAAIDLGVPLGCYGLSWRSDILEPMITRSPDRRTVWIGVDQQLAAISIDEGRILVALGFTDYLVQMVAIADVIAVLTQEKVLLFNAGGSIRFSDDLPDQGIGMTVEGENLVIKMLEGESLTLNPMTGYFKPSDSVQSMAASTTRRSP</sequence>
<organism evidence="1 2">
    <name type="scientific">Phormidium pseudopriestleyi FRX01</name>
    <dbReference type="NCBI Taxonomy" id="1759528"/>
    <lineage>
        <taxon>Bacteria</taxon>
        <taxon>Bacillati</taxon>
        <taxon>Cyanobacteriota</taxon>
        <taxon>Cyanophyceae</taxon>
        <taxon>Oscillatoriophycideae</taxon>
        <taxon>Oscillatoriales</taxon>
        <taxon>Oscillatoriaceae</taxon>
        <taxon>Phormidium</taxon>
    </lineage>
</organism>
<keyword evidence="2" id="KW-1185">Reference proteome</keyword>